<sequence length="162" mass="16695">MRCEALPTPSGASGSRAVTATTRHAGARHRLLALLSLLLVVGAWACGTRALSYVDPADAVAQQSRVIATASTDVTAEEAGGAAETARDGSSRCEAPGSPAPCRKVFVAQPDLRLAQATDIVLWAVGPPAETPPTVWADVCRDVVISGLSPPTAPSVLDRLRM</sequence>
<protein>
    <recommendedName>
        <fullName evidence="5">Lipoprotein</fullName>
    </recommendedName>
</protein>
<keyword evidence="2" id="KW-0472">Membrane</keyword>
<name>A0ABP6P217_9ACTN</name>
<organism evidence="3 4">
    <name type="scientific">Streptomyces virens</name>
    <dbReference type="NCBI Taxonomy" id="285572"/>
    <lineage>
        <taxon>Bacteria</taxon>
        <taxon>Bacillati</taxon>
        <taxon>Actinomycetota</taxon>
        <taxon>Actinomycetes</taxon>
        <taxon>Kitasatosporales</taxon>
        <taxon>Streptomycetaceae</taxon>
        <taxon>Streptomyces</taxon>
    </lineage>
</organism>
<evidence type="ECO:0000256" key="1">
    <source>
        <dbReference type="SAM" id="MobiDB-lite"/>
    </source>
</evidence>
<keyword evidence="4" id="KW-1185">Reference proteome</keyword>
<feature type="region of interest" description="Disordered" evidence="1">
    <location>
        <begin position="78"/>
        <end position="99"/>
    </location>
</feature>
<comment type="caution">
    <text evidence="3">The sequence shown here is derived from an EMBL/GenBank/DDBJ whole genome shotgun (WGS) entry which is preliminary data.</text>
</comment>
<keyword evidence="2" id="KW-0812">Transmembrane</keyword>
<reference evidence="4" key="1">
    <citation type="journal article" date="2019" name="Int. J. Syst. Evol. Microbiol.">
        <title>The Global Catalogue of Microorganisms (GCM) 10K type strain sequencing project: providing services to taxonomists for standard genome sequencing and annotation.</title>
        <authorList>
            <consortium name="The Broad Institute Genomics Platform"/>
            <consortium name="The Broad Institute Genome Sequencing Center for Infectious Disease"/>
            <person name="Wu L."/>
            <person name="Ma J."/>
        </authorList>
    </citation>
    <scope>NUCLEOTIDE SEQUENCE [LARGE SCALE GENOMIC DNA]</scope>
    <source>
        <strain evidence="4">JCM 9095</strain>
    </source>
</reference>
<keyword evidence="2" id="KW-1133">Transmembrane helix</keyword>
<evidence type="ECO:0000313" key="3">
    <source>
        <dbReference type="EMBL" id="GAA3163917.1"/>
    </source>
</evidence>
<dbReference type="Proteomes" id="UP001501866">
    <property type="component" value="Unassembled WGS sequence"/>
</dbReference>
<feature type="transmembrane region" description="Helical" evidence="2">
    <location>
        <begin position="31"/>
        <end position="54"/>
    </location>
</feature>
<evidence type="ECO:0008006" key="5">
    <source>
        <dbReference type="Google" id="ProtNLM"/>
    </source>
</evidence>
<evidence type="ECO:0000313" key="4">
    <source>
        <dbReference type="Proteomes" id="UP001501866"/>
    </source>
</evidence>
<dbReference type="EMBL" id="BAAAUH010000004">
    <property type="protein sequence ID" value="GAA3163917.1"/>
    <property type="molecule type" value="Genomic_DNA"/>
</dbReference>
<proteinExistence type="predicted"/>
<accession>A0ABP6P217</accession>
<evidence type="ECO:0000256" key="2">
    <source>
        <dbReference type="SAM" id="Phobius"/>
    </source>
</evidence>
<gene>
    <name evidence="3" type="ORF">GCM10010451_09960</name>
</gene>